<dbReference type="InterPro" id="IPR040321">
    <property type="entry name" value="SCD2-like"/>
</dbReference>
<evidence type="ECO:0000313" key="2">
    <source>
        <dbReference type="EnsemblPlants" id="LPERR05G03040.4"/>
    </source>
</evidence>
<protein>
    <submittedName>
        <fullName evidence="2">Uncharacterized protein</fullName>
    </submittedName>
</protein>
<keyword evidence="3" id="KW-1185">Reference proteome</keyword>
<name>A0A0D9WCT1_9ORYZ</name>
<dbReference type="PANTHER" id="PTHR31762:SF17">
    <property type="entry name" value="COILED-COIL DOMAIN-CONTAINING PROTEIN SCD2"/>
    <property type="match status" value="1"/>
</dbReference>
<feature type="region of interest" description="Disordered" evidence="1">
    <location>
        <begin position="1"/>
        <end position="47"/>
    </location>
</feature>
<organism evidence="2 3">
    <name type="scientific">Leersia perrieri</name>
    <dbReference type="NCBI Taxonomy" id="77586"/>
    <lineage>
        <taxon>Eukaryota</taxon>
        <taxon>Viridiplantae</taxon>
        <taxon>Streptophyta</taxon>
        <taxon>Embryophyta</taxon>
        <taxon>Tracheophyta</taxon>
        <taxon>Spermatophyta</taxon>
        <taxon>Magnoliopsida</taxon>
        <taxon>Liliopsida</taxon>
        <taxon>Poales</taxon>
        <taxon>Poaceae</taxon>
        <taxon>BOP clade</taxon>
        <taxon>Oryzoideae</taxon>
        <taxon>Oryzeae</taxon>
        <taxon>Oryzinae</taxon>
        <taxon>Leersia</taxon>
    </lineage>
</organism>
<reference evidence="3" key="2">
    <citation type="submission" date="2013-12" db="EMBL/GenBank/DDBJ databases">
        <authorList>
            <person name="Yu Y."/>
            <person name="Lee S."/>
            <person name="de Baynast K."/>
            <person name="Wissotski M."/>
            <person name="Liu L."/>
            <person name="Talag J."/>
            <person name="Goicoechea J."/>
            <person name="Angelova A."/>
            <person name="Jetty R."/>
            <person name="Kudrna D."/>
            <person name="Golser W."/>
            <person name="Rivera L."/>
            <person name="Zhang J."/>
            <person name="Wing R."/>
        </authorList>
    </citation>
    <scope>NUCLEOTIDE SEQUENCE</scope>
</reference>
<dbReference type="EnsemblPlants" id="LPERR05G03040.4">
    <property type="protein sequence ID" value="LPERR05G03040.4"/>
    <property type="gene ID" value="LPERR05G03040"/>
</dbReference>
<proteinExistence type="predicted"/>
<dbReference type="HOGENOM" id="CLU_019997_0_0_1"/>
<feature type="compositionally biased region" description="Polar residues" evidence="1">
    <location>
        <begin position="1"/>
        <end position="17"/>
    </location>
</feature>
<sequence length="357" mass="40265">MIPSIKQQSRPATSTGGLESPVPNRREQRRSVDLGSSMRPRRTTSSLQDEINTLQVENEFAEERSEEGSVKSLHMAAVIADAIEPEANLISRKDAALEQRKAALRIASRRSNSASCDEIATLRSEAKEEVVLKRCWLARYWKLCVRLGIHSDIAEEKQEYWSSFAPLALEVVLSIGQKARDGTLSDNADMETKSKMSDASHLNDMAEDGNIESMLLVERGLRELASLKVEDAIMLALSEHRRIRPLSGPASSEGQNPSESLELSEEEQEDVRFKQAWLTYFWRRAKNHDIEEDIADERLQFWIEQGNHPIATIDVIEVERGLNELRKLGIESQLWEATRRGLDDDFSNHGSPTGSEI</sequence>
<evidence type="ECO:0000313" key="3">
    <source>
        <dbReference type="Proteomes" id="UP000032180"/>
    </source>
</evidence>
<dbReference type="GO" id="GO:0000911">
    <property type="term" value="P:cytokinesis by cell plate formation"/>
    <property type="evidence" value="ECO:0007669"/>
    <property type="project" value="InterPro"/>
</dbReference>
<evidence type="ECO:0000256" key="1">
    <source>
        <dbReference type="SAM" id="MobiDB-lite"/>
    </source>
</evidence>
<feature type="region of interest" description="Disordered" evidence="1">
    <location>
        <begin position="245"/>
        <end position="267"/>
    </location>
</feature>
<dbReference type="Gramene" id="LPERR05G03040.4">
    <property type="protein sequence ID" value="LPERR05G03040.4"/>
    <property type="gene ID" value="LPERR05G03040"/>
</dbReference>
<accession>A0A0D9WCT1</accession>
<dbReference type="Proteomes" id="UP000032180">
    <property type="component" value="Chromosome 5"/>
</dbReference>
<dbReference type="AlphaFoldDB" id="A0A0D9WCT1"/>
<reference evidence="2" key="3">
    <citation type="submission" date="2015-04" db="UniProtKB">
        <authorList>
            <consortium name="EnsemblPlants"/>
        </authorList>
    </citation>
    <scope>IDENTIFICATION</scope>
</reference>
<dbReference type="PANTHER" id="PTHR31762">
    <property type="entry name" value="FAS-BINDING FACTOR-LIKE PROTEIN"/>
    <property type="match status" value="1"/>
</dbReference>
<reference evidence="2 3" key="1">
    <citation type="submission" date="2012-08" db="EMBL/GenBank/DDBJ databases">
        <title>Oryza genome evolution.</title>
        <authorList>
            <person name="Wing R.A."/>
        </authorList>
    </citation>
    <scope>NUCLEOTIDE SEQUENCE</scope>
</reference>